<name>A0A4U5UGT5_COLLU</name>
<feature type="region of interest" description="Disordered" evidence="1">
    <location>
        <begin position="67"/>
        <end position="124"/>
    </location>
</feature>
<accession>A0A4U5UGT5</accession>
<proteinExistence type="predicted"/>
<reference evidence="2 3" key="1">
    <citation type="submission" date="2019-01" db="EMBL/GenBank/DDBJ databases">
        <title>Genome Assembly of Collichthys lucidus.</title>
        <authorList>
            <person name="Cai M."/>
            <person name="Xiao S."/>
        </authorList>
    </citation>
    <scope>NUCLEOTIDE SEQUENCE [LARGE SCALE GENOMIC DNA]</scope>
    <source>
        <strain evidence="2">JT15FE1705JMU</strain>
        <tissue evidence="2">Muscle</tissue>
    </source>
</reference>
<evidence type="ECO:0000313" key="3">
    <source>
        <dbReference type="Proteomes" id="UP000298787"/>
    </source>
</evidence>
<feature type="compositionally biased region" description="Basic and acidic residues" evidence="1">
    <location>
        <begin position="68"/>
        <end position="81"/>
    </location>
</feature>
<dbReference type="EMBL" id="CM014083">
    <property type="protein sequence ID" value="TKS72615.1"/>
    <property type="molecule type" value="Genomic_DNA"/>
</dbReference>
<feature type="region of interest" description="Disordered" evidence="1">
    <location>
        <begin position="27"/>
        <end position="55"/>
    </location>
</feature>
<keyword evidence="3" id="KW-1185">Reference proteome</keyword>
<evidence type="ECO:0000256" key="1">
    <source>
        <dbReference type="SAM" id="MobiDB-lite"/>
    </source>
</evidence>
<organism evidence="2 3">
    <name type="scientific">Collichthys lucidus</name>
    <name type="common">Big head croaker</name>
    <name type="synonym">Sciaena lucida</name>
    <dbReference type="NCBI Taxonomy" id="240159"/>
    <lineage>
        <taxon>Eukaryota</taxon>
        <taxon>Metazoa</taxon>
        <taxon>Chordata</taxon>
        <taxon>Craniata</taxon>
        <taxon>Vertebrata</taxon>
        <taxon>Euteleostomi</taxon>
        <taxon>Actinopterygii</taxon>
        <taxon>Neopterygii</taxon>
        <taxon>Teleostei</taxon>
        <taxon>Neoteleostei</taxon>
        <taxon>Acanthomorphata</taxon>
        <taxon>Eupercaria</taxon>
        <taxon>Sciaenidae</taxon>
        <taxon>Collichthys</taxon>
    </lineage>
</organism>
<protein>
    <submittedName>
        <fullName evidence="2">Uncharacterized protein</fullName>
    </submittedName>
</protein>
<evidence type="ECO:0000313" key="2">
    <source>
        <dbReference type="EMBL" id="TKS72615.1"/>
    </source>
</evidence>
<feature type="compositionally biased region" description="Pro residues" evidence="1">
    <location>
        <begin position="88"/>
        <end position="100"/>
    </location>
</feature>
<gene>
    <name evidence="2" type="ORF">D9C73_006692</name>
</gene>
<dbReference type="Proteomes" id="UP000298787">
    <property type="component" value="Chromosome 6"/>
</dbReference>
<sequence length="231" mass="25397">MFFFAQCGYKDLISHPTDRLGSWREHKPVAHAHSTSITATTPPLPPKPSPQGSVLHRWRRSGRVKRLMAAERKSQGNERHNVPVASLPSPPPLSLHPSLPPSLFRSVPQGSSEDTMPPVQRPRDVRVSKSVGCSSWSVTFRQKWTECECGVLTEDTGTQSPAGEGDEAQLGIIKPSTVSVKRPSSQAGLVSPRQSCLDWDYTTQSPIAVFSDQRKKKTQIFQQLSSGYVSG</sequence>
<feature type="compositionally biased region" description="Low complexity" evidence="1">
    <location>
        <begin position="31"/>
        <end position="41"/>
    </location>
</feature>
<dbReference type="AlphaFoldDB" id="A0A4U5UGT5"/>